<name>A0A1Z5KNY6_FISSO</name>
<evidence type="ECO:0000313" key="1">
    <source>
        <dbReference type="EMBL" id="GAX27802.1"/>
    </source>
</evidence>
<dbReference type="Proteomes" id="UP000198406">
    <property type="component" value="Unassembled WGS sequence"/>
</dbReference>
<dbReference type="EMBL" id="BDSP01000259">
    <property type="protein sequence ID" value="GAX27802.1"/>
    <property type="molecule type" value="Genomic_DNA"/>
</dbReference>
<accession>A0A1Z5KNY6</accession>
<organism evidence="1 2">
    <name type="scientific">Fistulifera solaris</name>
    <name type="common">Oleaginous diatom</name>
    <dbReference type="NCBI Taxonomy" id="1519565"/>
    <lineage>
        <taxon>Eukaryota</taxon>
        <taxon>Sar</taxon>
        <taxon>Stramenopiles</taxon>
        <taxon>Ochrophyta</taxon>
        <taxon>Bacillariophyta</taxon>
        <taxon>Bacillariophyceae</taxon>
        <taxon>Bacillariophycidae</taxon>
        <taxon>Naviculales</taxon>
        <taxon>Naviculaceae</taxon>
        <taxon>Fistulifera</taxon>
    </lineage>
</organism>
<sequence length="517" mass="57884">MSSDRENDSPLLELIPADRCKSQQVARWTEFGPSPYKLLREPKTMKEWINYGNYLGIDHANGTMSYLTRCSYDRRNPLDATQSILSLSIHYARGEMVQFTIVGSTDNAVAETATFWITAEKLPDGSHDLCVCGRGGFIGFRGAQAPCLKHLLQVAPSRWVEFRNLVFNAEQAVTLATRPDQIKLSFMDCMFEDGGTAFVTALQERQSPFGLLSFDSLTTEGKNSLSDDNMKLLFQVGTINELLLSRLHGELALLAFSAKVDHLDYTASSASLLSADLQSVNMAAKKLTVHITNSDESFLTEALVAFWRRVAAVGHFVELKITWASDSLDVPERVIHEIIHATRNNPDLKILAFGEDELNFEPHMEILLEGLKDHKNLSTFIIDVYSESLGPDYSHLRKLISHNRNIVVINTSDTIYTDGSTIDDLYSINRFYRGSADLVIKPLTLRASLVATALTEIASNDFRRSALLLSQHVDALHEFVLFADLEERLGDSACSRPKRTMRIQPCRATKRAPKFLT</sequence>
<dbReference type="AlphaFoldDB" id="A0A1Z5KNY6"/>
<proteinExistence type="predicted"/>
<protein>
    <submittedName>
        <fullName evidence="1">Uncharacterized protein</fullName>
    </submittedName>
</protein>
<reference evidence="1 2" key="1">
    <citation type="journal article" date="2015" name="Plant Cell">
        <title>Oil accumulation by the oleaginous diatom Fistulifera solaris as revealed by the genome and transcriptome.</title>
        <authorList>
            <person name="Tanaka T."/>
            <person name="Maeda Y."/>
            <person name="Veluchamy A."/>
            <person name="Tanaka M."/>
            <person name="Abida H."/>
            <person name="Marechal E."/>
            <person name="Bowler C."/>
            <person name="Muto M."/>
            <person name="Sunaga Y."/>
            <person name="Tanaka M."/>
            <person name="Yoshino T."/>
            <person name="Taniguchi T."/>
            <person name="Fukuda Y."/>
            <person name="Nemoto M."/>
            <person name="Matsumoto M."/>
            <person name="Wong P.S."/>
            <person name="Aburatani S."/>
            <person name="Fujibuchi W."/>
        </authorList>
    </citation>
    <scope>NUCLEOTIDE SEQUENCE [LARGE SCALE GENOMIC DNA]</scope>
    <source>
        <strain evidence="1 2">JPCC DA0580</strain>
    </source>
</reference>
<evidence type="ECO:0000313" key="2">
    <source>
        <dbReference type="Proteomes" id="UP000198406"/>
    </source>
</evidence>
<dbReference type="InParanoid" id="A0A1Z5KNY6"/>
<dbReference type="OrthoDB" id="120976at2759"/>
<keyword evidence="2" id="KW-1185">Reference proteome</keyword>
<comment type="caution">
    <text evidence="1">The sequence shown here is derived from an EMBL/GenBank/DDBJ whole genome shotgun (WGS) entry which is preliminary data.</text>
</comment>
<gene>
    <name evidence="1" type="ORF">FisN_13Hu091</name>
</gene>